<dbReference type="AlphaFoldDB" id="A0A3Q3VMG1"/>
<name>A0A3Q3VMG1_MOLML</name>
<reference evidence="3" key="2">
    <citation type="submission" date="2025-09" db="UniProtKB">
        <authorList>
            <consortium name="Ensembl"/>
        </authorList>
    </citation>
    <scope>IDENTIFICATION</scope>
</reference>
<keyword evidence="4" id="KW-1185">Reference proteome</keyword>
<dbReference type="STRING" id="94237.ENSMMOP00000002776"/>
<dbReference type="PANTHER" id="PTHR13602">
    <property type="entry name" value="UPF0488 PROTEIN C8ORF33"/>
    <property type="match status" value="1"/>
</dbReference>
<evidence type="ECO:0000256" key="1">
    <source>
        <dbReference type="ARBA" id="ARBA00005707"/>
    </source>
</evidence>
<feature type="compositionally biased region" description="Low complexity" evidence="2">
    <location>
        <begin position="22"/>
        <end position="34"/>
    </location>
</feature>
<evidence type="ECO:0000256" key="2">
    <source>
        <dbReference type="SAM" id="MobiDB-lite"/>
    </source>
</evidence>
<reference evidence="3" key="1">
    <citation type="submission" date="2025-08" db="UniProtKB">
        <authorList>
            <consortium name="Ensembl"/>
        </authorList>
    </citation>
    <scope>IDENTIFICATION</scope>
</reference>
<organism evidence="3 4">
    <name type="scientific">Mola mola</name>
    <name type="common">Ocean sunfish</name>
    <name type="synonym">Tetraodon mola</name>
    <dbReference type="NCBI Taxonomy" id="94237"/>
    <lineage>
        <taxon>Eukaryota</taxon>
        <taxon>Metazoa</taxon>
        <taxon>Chordata</taxon>
        <taxon>Craniata</taxon>
        <taxon>Vertebrata</taxon>
        <taxon>Euteleostomi</taxon>
        <taxon>Actinopterygii</taxon>
        <taxon>Neopterygii</taxon>
        <taxon>Teleostei</taxon>
        <taxon>Neoteleostei</taxon>
        <taxon>Acanthomorphata</taxon>
        <taxon>Eupercaria</taxon>
        <taxon>Tetraodontiformes</taxon>
        <taxon>Molidae</taxon>
        <taxon>Mola</taxon>
    </lineage>
</organism>
<dbReference type="Proteomes" id="UP000261620">
    <property type="component" value="Unplaced"/>
</dbReference>
<feature type="compositionally biased region" description="Basic residues" evidence="2">
    <location>
        <begin position="38"/>
        <end position="47"/>
    </location>
</feature>
<dbReference type="OMA" id="MRAMTGE"/>
<feature type="compositionally biased region" description="Polar residues" evidence="2">
    <location>
        <begin position="55"/>
        <end position="65"/>
    </location>
</feature>
<evidence type="ECO:0000313" key="4">
    <source>
        <dbReference type="Proteomes" id="UP000261620"/>
    </source>
</evidence>
<evidence type="ECO:0000313" key="3">
    <source>
        <dbReference type="Ensembl" id="ENSMMOP00000002776.1"/>
    </source>
</evidence>
<dbReference type="Ensembl" id="ENSMMOT00000002821.1">
    <property type="protein sequence ID" value="ENSMMOP00000002776.1"/>
    <property type="gene ID" value="ENSMMOG00000002238.1"/>
</dbReference>
<dbReference type="PANTHER" id="PTHR13602:SF2">
    <property type="entry name" value="UPF0488 PROTEIN C8ORF33"/>
    <property type="match status" value="1"/>
</dbReference>
<feature type="region of interest" description="Disordered" evidence="2">
    <location>
        <begin position="1"/>
        <end position="72"/>
    </location>
</feature>
<proteinExistence type="inferred from homology"/>
<dbReference type="InterPro" id="IPR029274">
    <property type="entry name" value="DUF4615"/>
</dbReference>
<dbReference type="Pfam" id="PF15393">
    <property type="entry name" value="DUF4615"/>
    <property type="match status" value="1"/>
</dbReference>
<protein>
    <submittedName>
        <fullName evidence="3">Uncharacterized protein</fullName>
    </submittedName>
</protein>
<comment type="similarity">
    <text evidence="1">Belongs to the UPF0488 family.</text>
</comment>
<sequence length="238" mass="26548">MAETRDTPSPGSQQADPEEKLSLPQELSSPPELLVQTKAKKKKKSGTKKPSGGSEAQQKPSSAEGTQGVEDTELVSVEYSTLNESWGAPAHELIQCLNVFQSAEEQLNRQLDWCIEQLELGMKSQKGTAKQKEEASRALKTLRSSKAPLAKKRQVMRATTGDYRQKMEEEKKKQYKLIQSEIASAQVKVVSESPKSCVFQRRAGDKSQPSATEKTLRQEDTSAFVFTPSKEEFLFNFF</sequence>
<accession>A0A3Q3VMG1</accession>